<gene>
    <name evidence="8" type="ORF">LptCag_0117</name>
</gene>
<name>A0A094X4M7_9BACT</name>
<evidence type="ECO:0000256" key="4">
    <source>
        <dbReference type="ARBA" id="ARBA00022679"/>
    </source>
</evidence>
<keyword evidence="4 6" id="KW-0808">Transferase</keyword>
<evidence type="ECO:0000256" key="5">
    <source>
        <dbReference type="ARBA" id="ARBA00022898"/>
    </source>
</evidence>
<evidence type="ECO:0000256" key="3">
    <source>
        <dbReference type="ARBA" id="ARBA00022576"/>
    </source>
</evidence>
<reference evidence="8 9" key="1">
    <citation type="submission" date="2014-06" db="EMBL/GenBank/DDBJ databases">
        <title>Draft genome sequence of iron oxidizing acidophile Leptospirillum ferriphilum DSM14647.</title>
        <authorList>
            <person name="Cardenas J.P."/>
            <person name="Lazcano M."/>
            <person name="Ossandon F.J."/>
            <person name="Corbett M."/>
            <person name="Holmes D.S."/>
            <person name="Watkin E."/>
        </authorList>
    </citation>
    <scope>NUCLEOTIDE SEQUENCE [LARGE SCALE GENOMIC DNA]</scope>
    <source>
        <strain evidence="8 9">DSM 14647</strain>
    </source>
</reference>
<dbReference type="InterPro" id="IPR015424">
    <property type="entry name" value="PyrdxlP-dep_Trfase"/>
</dbReference>
<dbReference type="EMBL" id="JPGK01000006">
    <property type="protein sequence ID" value="KGA93504.1"/>
    <property type="molecule type" value="Genomic_DNA"/>
</dbReference>
<dbReference type="PANTHER" id="PTHR46383">
    <property type="entry name" value="ASPARTATE AMINOTRANSFERASE"/>
    <property type="match status" value="1"/>
</dbReference>
<comment type="cofactor">
    <cofactor evidence="1 6">
        <name>pyridoxal 5'-phosphate</name>
        <dbReference type="ChEBI" id="CHEBI:597326"/>
    </cofactor>
</comment>
<protein>
    <recommendedName>
        <fullName evidence="6">Aminotransferase</fullName>
        <ecNumber evidence="6">2.6.1.-</ecNumber>
    </recommendedName>
</protein>
<dbReference type="AlphaFoldDB" id="A0A094X4M7"/>
<dbReference type="PANTHER" id="PTHR46383:SF1">
    <property type="entry name" value="ASPARTATE AMINOTRANSFERASE"/>
    <property type="match status" value="1"/>
</dbReference>
<dbReference type="PATRIC" id="fig|178606.4.peg.1715"/>
<evidence type="ECO:0000259" key="7">
    <source>
        <dbReference type="Pfam" id="PF00155"/>
    </source>
</evidence>
<dbReference type="GO" id="GO:0030170">
    <property type="term" value="F:pyridoxal phosphate binding"/>
    <property type="evidence" value="ECO:0007669"/>
    <property type="project" value="InterPro"/>
</dbReference>
<dbReference type="EC" id="2.6.1.-" evidence="6"/>
<comment type="similarity">
    <text evidence="2 6">Belongs to the class-I pyridoxal-phosphate-dependent aminotransferase family.</text>
</comment>
<keyword evidence="3 6" id="KW-0032">Aminotransferase</keyword>
<dbReference type="SUPFAM" id="SSF53383">
    <property type="entry name" value="PLP-dependent transferases"/>
    <property type="match status" value="1"/>
</dbReference>
<feature type="domain" description="Aminotransferase class I/classII large" evidence="7">
    <location>
        <begin position="37"/>
        <end position="386"/>
    </location>
</feature>
<dbReference type="Pfam" id="PF00155">
    <property type="entry name" value="Aminotran_1_2"/>
    <property type="match status" value="1"/>
</dbReference>
<evidence type="ECO:0000313" key="9">
    <source>
        <dbReference type="Proteomes" id="UP000029452"/>
    </source>
</evidence>
<dbReference type="FunFam" id="3.40.640.10:FF:000033">
    <property type="entry name" value="Aspartate aminotransferase"/>
    <property type="match status" value="1"/>
</dbReference>
<dbReference type="RefSeq" id="WP_036082778.1">
    <property type="nucleotide sequence ID" value="NZ_JBPKCJ010000005.1"/>
</dbReference>
<dbReference type="Proteomes" id="UP000029452">
    <property type="component" value="Unassembled WGS sequence"/>
</dbReference>
<organism evidence="8 9">
    <name type="scientific">Leptospirillum ferriphilum</name>
    <dbReference type="NCBI Taxonomy" id="178606"/>
    <lineage>
        <taxon>Bacteria</taxon>
        <taxon>Pseudomonadati</taxon>
        <taxon>Nitrospirota</taxon>
        <taxon>Nitrospiria</taxon>
        <taxon>Nitrospirales</taxon>
        <taxon>Nitrospiraceae</taxon>
        <taxon>Leptospirillum</taxon>
    </lineage>
</organism>
<dbReference type="Gene3D" id="3.90.1150.10">
    <property type="entry name" value="Aspartate Aminotransferase, domain 1"/>
    <property type="match status" value="1"/>
</dbReference>
<evidence type="ECO:0000313" key="8">
    <source>
        <dbReference type="EMBL" id="KGA93504.1"/>
    </source>
</evidence>
<dbReference type="InterPro" id="IPR015422">
    <property type="entry name" value="PyrdxlP-dep_Trfase_small"/>
</dbReference>
<dbReference type="GO" id="GO:0006520">
    <property type="term" value="P:amino acid metabolic process"/>
    <property type="evidence" value="ECO:0007669"/>
    <property type="project" value="InterPro"/>
</dbReference>
<dbReference type="CDD" id="cd00609">
    <property type="entry name" value="AAT_like"/>
    <property type="match status" value="1"/>
</dbReference>
<dbReference type="InterPro" id="IPR050596">
    <property type="entry name" value="AspAT/PAT-like"/>
</dbReference>
<sequence length="403" mass="44032">MSQTPKFTLSNRLSRLKPSPTLQLAARARELKEQGIDVLDFSGGEPDFRTPEEVGEAAIKAIRDGFTKYTAVGGISELKEAIVAKFERDQKITYTPKDIVVSCGAKHSLFQIFQALVNPGDQVLLPSPAWVSYPDQIYLNGGEPVFVPCREEDGFRLTPEAVEAAITPRSKILVLNSPNNPTGAVIGQRALEGIGELALKHNLLVISDEIYEKIVYDNHRSISIATLDPRLKESTIIVNGVSKTYSMTGWRIGYAAGPREIMQAVDSIQSQTTSNPTSISQKAAAFALSSGDRFFLPMLSAYGKRREAVVEALNQVPGITCKKPDGAFYAFLNISGLLGKSYRGHPLLNVYELAEFFLDVAKVTIVPGAPFGNDHHMRMSFAASLSVLQAGIDRIRDAVSRMD</sequence>
<dbReference type="Gene3D" id="3.40.640.10">
    <property type="entry name" value="Type I PLP-dependent aspartate aminotransferase-like (Major domain)"/>
    <property type="match status" value="1"/>
</dbReference>
<evidence type="ECO:0000256" key="2">
    <source>
        <dbReference type="ARBA" id="ARBA00007441"/>
    </source>
</evidence>
<evidence type="ECO:0000256" key="1">
    <source>
        <dbReference type="ARBA" id="ARBA00001933"/>
    </source>
</evidence>
<dbReference type="PROSITE" id="PS00105">
    <property type="entry name" value="AA_TRANSFER_CLASS_1"/>
    <property type="match status" value="1"/>
</dbReference>
<accession>A0A094X4M7</accession>
<evidence type="ECO:0000256" key="6">
    <source>
        <dbReference type="RuleBase" id="RU000481"/>
    </source>
</evidence>
<keyword evidence="5" id="KW-0663">Pyridoxal phosphate</keyword>
<proteinExistence type="inferred from homology"/>
<dbReference type="InterPro" id="IPR004839">
    <property type="entry name" value="Aminotransferase_I/II_large"/>
</dbReference>
<dbReference type="GO" id="GO:0008483">
    <property type="term" value="F:transaminase activity"/>
    <property type="evidence" value="ECO:0007669"/>
    <property type="project" value="UniProtKB-KW"/>
</dbReference>
<comment type="caution">
    <text evidence="8">The sequence shown here is derived from an EMBL/GenBank/DDBJ whole genome shotgun (WGS) entry which is preliminary data.</text>
</comment>
<dbReference type="InterPro" id="IPR004838">
    <property type="entry name" value="NHTrfase_class1_PyrdxlP-BS"/>
</dbReference>
<dbReference type="InterPro" id="IPR015421">
    <property type="entry name" value="PyrdxlP-dep_Trfase_major"/>
</dbReference>
<dbReference type="OrthoDB" id="9803354at2"/>